<protein>
    <recommendedName>
        <fullName evidence="10">Cyclic nucleotide-binding domain-containing protein</fullName>
    </recommendedName>
</protein>
<dbReference type="GO" id="GO:0035725">
    <property type="term" value="P:sodium ion transmembrane transport"/>
    <property type="evidence" value="ECO:0007669"/>
    <property type="project" value="TreeGrafter"/>
</dbReference>
<dbReference type="GeneTree" id="ENSGT00940000154743"/>
<keyword evidence="2" id="KW-0813">Transport</keyword>
<evidence type="ECO:0000256" key="5">
    <source>
        <dbReference type="ARBA" id="ARBA00023065"/>
    </source>
</evidence>
<comment type="subcellular location">
    <subcellularLocation>
        <location evidence="1">Membrane</location>
        <topology evidence="1">Multi-pass membrane protein</topology>
    </subcellularLocation>
</comment>
<evidence type="ECO:0000256" key="3">
    <source>
        <dbReference type="ARBA" id="ARBA00022692"/>
    </source>
</evidence>
<dbReference type="InterPro" id="IPR018490">
    <property type="entry name" value="cNMP-bd_dom_sf"/>
</dbReference>
<dbReference type="OMA" id="WAGVQPH"/>
<feature type="region of interest" description="Disordered" evidence="8">
    <location>
        <begin position="536"/>
        <end position="598"/>
    </location>
</feature>
<keyword evidence="7" id="KW-1071">Ligand-gated ion channel</keyword>
<reference evidence="11" key="3">
    <citation type="submission" date="2025-09" db="UniProtKB">
        <authorList>
            <consortium name="Ensembl"/>
        </authorList>
    </citation>
    <scope>IDENTIFICATION</scope>
</reference>
<evidence type="ECO:0000259" key="10">
    <source>
        <dbReference type="PROSITE" id="PS50042"/>
    </source>
</evidence>
<dbReference type="InterPro" id="IPR000595">
    <property type="entry name" value="cNMP-bd_dom"/>
</dbReference>
<dbReference type="InterPro" id="IPR014710">
    <property type="entry name" value="RmlC-like_jellyroll"/>
</dbReference>
<dbReference type="PANTHER" id="PTHR45689:SF7">
    <property type="entry name" value="POTASSIUM_SODIUM HYPERPOLARIZATION-ACTIVATED CYCLIC NUCLEOTIDE-GATED CHANNEL 3"/>
    <property type="match status" value="1"/>
</dbReference>
<name>A0A3P8SBK9_AMPPE</name>
<evidence type="ECO:0000256" key="1">
    <source>
        <dbReference type="ARBA" id="ARBA00004141"/>
    </source>
</evidence>
<evidence type="ECO:0000256" key="4">
    <source>
        <dbReference type="ARBA" id="ARBA00022989"/>
    </source>
</evidence>
<feature type="domain" description="Cyclic nucleotide-binding" evidence="10">
    <location>
        <begin position="366"/>
        <end position="472"/>
    </location>
</feature>
<feature type="compositionally biased region" description="Basic and acidic residues" evidence="8">
    <location>
        <begin position="1042"/>
        <end position="1057"/>
    </location>
</feature>
<dbReference type="InterPro" id="IPR005821">
    <property type="entry name" value="Ion_trans_dom"/>
</dbReference>
<keyword evidence="12" id="KW-1185">Reference proteome</keyword>
<feature type="compositionally biased region" description="Low complexity" evidence="8">
    <location>
        <begin position="876"/>
        <end position="888"/>
    </location>
</feature>
<feature type="compositionally biased region" description="Polar residues" evidence="8">
    <location>
        <begin position="962"/>
        <end position="972"/>
    </location>
</feature>
<dbReference type="GO" id="GO:0030424">
    <property type="term" value="C:axon"/>
    <property type="evidence" value="ECO:0007669"/>
    <property type="project" value="TreeGrafter"/>
</dbReference>
<keyword evidence="6 9" id="KW-0472">Membrane</keyword>
<dbReference type="GO" id="GO:0098855">
    <property type="term" value="C:HCN channel complex"/>
    <property type="evidence" value="ECO:0007669"/>
    <property type="project" value="TreeGrafter"/>
</dbReference>
<dbReference type="Gene3D" id="2.60.120.10">
    <property type="entry name" value="Jelly Rolls"/>
    <property type="match status" value="1"/>
</dbReference>
<dbReference type="InterPro" id="IPR051413">
    <property type="entry name" value="K/Na_HCN_channel"/>
</dbReference>
<feature type="compositionally biased region" description="Low complexity" evidence="8">
    <location>
        <begin position="848"/>
        <end position="862"/>
    </location>
</feature>
<feature type="compositionally biased region" description="Low complexity" evidence="8">
    <location>
        <begin position="1018"/>
        <end position="1031"/>
    </location>
</feature>
<accession>A0A3P8SBK9</accession>
<dbReference type="PROSITE" id="PS50042">
    <property type="entry name" value="CNMP_BINDING_3"/>
    <property type="match status" value="1"/>
</dbReference>
<dbReference type="FunFam" id="2.60.120.10:FF:000007">
    <property type="entry name" value="Putative potassium/sodium hyperpolarization-activated cyclic nucleotide-gated channel 2"/>
    <property type="match status" value="1"/>
</dbReference>
<evidence type="ECO:0000313" key="11">
    <source>
        <dbReference type="Ensembl" id="ENSAPEP00000010043.1"/>
    </source>
</evidence>
<dbReference type="PRINTS" id="PR01217">
    <property type="entry name" value="PRICHEXTENSN"/>
</dbReference>
<keyword evidence="4 9" id="KW-1133">Transmembrane helix</keyword>
<reference evidence="11 12" key="1">
    <citation type="submission" date="2018-03" db="EMBL/GenBank/DDBJ databases">
        <title>Finding Nemo's genes: A chromosome-scale reference assembly of the genome of the orange clownfish Amphiprion percula.</title>
        <authorList>
            <person name="Lehmann R."/>
        </authorList>
    </citation>
    <scope>NUCLEOTIDE SEQUENCE</scope>
</reference>
<dbReference type="Proteomes" id="UP000265080">
    <property type="component" value="Chromosome 7"/>
</dbReference>
<keyword evidence="7" id="KW-0407">Ion channel</keyword>
<dbReference type="InterPro" id="IPR018488">
    <property type="entry name" value="cNMP-bd_CS"/>
</dbReference>
<dbReference type="AlphaFoldDB" id="A0A3P8SBK9"/>
<dbReference type="Pfam" id="PF00520">
    <property type="entry name" value="Ion_trans"/>
    <property type="match status" value="1"/>
</dbReference>
<feature type="compositionally biased region" description="Low complexity" evidence="8">
    <location>
        <begin position="763"/>
        <end position="783"/>
    </location>
</feature>
<feature type="compositionally biased region" description="Low complexity" evidence="8">
    <location>
        <begin position="993"/>
        <end position="1007"/>
    </location>
</feature>
<organism evidence="11 12">
    <name type="scientific">Amphiprion percula</name>
    <name type="common">Orange clownfish</name>
    <name type="synonym">Lutjanus percula</name>
    <dbReference type="NCBI Taxonomy" id="161767"/>
    <lineage>
        <taxon>Eukaryota</taxon>
        <taxon>Metazoa</taxon>
        <taxon>Chordata</taxon>
        <taxon>Craniata</taxon>
        <taxon>Vertebrata</taxon>
        <taxon>Euteleostomi</taxon>
        <taxon>Actinopterygii</taxon>
        <taxon>Neopterygii</taxon>
        <taxon>Teleostei</taxon>
        <taxon>Neoteleostei</taxon>
        <taxon>Acanthomorphata</taxon>
        <taxon>Ovalentaria</taxon>
        <taxon>Pomacentridae</taxon>
        <taxon>Amphiprion</taxon>
    </lineage>
</organism>
<feature type="region of interest" description="Disordered" evidence="8">
    <location>
        <begin position="611"/>
        <end position="656"/>
    </location>
</feature>
<dbReference type="GO" id="GO:0005249">
    <property type="term" value="F:voltage-gated potassium channel activity"/>
    <property type="evidence" value="ECO:0007669"/>
    <property type="project" value="TreeGrafter"/>
</dbReference>
<evidence type="ECO:0000256" key="9">
    <source>
        <dbReference type="SAM" id="Phobius"/>
    </source>
</evidence>
<evidence type="ECO:0000256" key="7">
    <source>
        <dbReference type="ARBA" id="ARBA00023286"/>
    </source>
</evidence>
<feature type="compositionally biased region" description="Polar residues" evidence="8">
    <location>
        <begin position="979"/>
        <end position="992"/>
    </location>
</feature>
<dbReference type="SUPFAM" id="SSF81324">
    <property type="entry name" value="Voltage-gated potassium channels"/>
    <property type="match status" value="1"/>
</dbReference>
<dbReference type="Gene3D" id="1.10.287.70">
    <property type="match status" value="1"/>
</dbReference>
<dbReference type="PANTHER" id="PTHR45689">
    <property type="entry name" value="I[[H]] CHANNEL, ISOFORM E"/>
    <property type="match status" value="1"/>
</dbReference>
<keyword evidence="3 9" id="KW-0812">Transmembrane</keyword>
<feature type="compositionally biased region" description="Pro residues" evidence="8">
    <location>
        <begin position="629"/>
        <end position="644"/>
    </location>
</feature>
<dbReference type="Pfam" id="PF00027">
    <property type="entry name" value="cNMP_binding"/>
    <property type="match status" value="1"/>
</dbReference>
<dbReference type="SUPFAM" id="SSF51206">
    <property type="entry name" value="cAMP-binding domain-like"/>
    <property type="match status" value="1"/>
</dbReference>
<feature type="compositionally biased region" description="Pro residues" evidence="8">
    <location>
        <begin position="825"/>
        <end position="841"/>
    </location>
</feature>
<sequence length="1064" mass="114962">NVEKSNNFSSFYHHHTAAGTPEPGGQSGLGGFGMGLDGEDFSTSNQSTFIQRQFGAMLQPGVNKVQSAHVRLPTRPWALEQERLKSAGSWIIHPYRFYWDLLMLLLMMGNLIVLPVGITFFRDENTPSWIIFNVVSDTLFMVDLVLNFRTGIMKEDSTEILLDPRAIRQKYLKTWFLVDFVSSIPVDYIFLMVDSLDSEVYRTARALRIVRFTKILSLLRLLRLSRLIRYIHQWEEVSFILDNDTWGVQYSYALFKAMSHMLCIGYGAQAPEGMTDVWLTMLSMIVGATCYAMFIGHATALIQSLDSSRRQYQEKVCFYYRKPARFKLLKLEPRRSVLPWNPTSILLFLQEIVSFNCRSLVANMPLFANADPNFVTAVLTKLRFEVFQPLDFIIREGTVGRKMYFIQHGRVSVLTRGNKETKLSDGSYFGEICLLTRGRRTASVRADTYCRLYSLSVDSFNEVLEEHPMMRRAFETVAVDRLDRIGNSVLDFWVLHRSVRAKNFTNTYYPSSLRSQQHALGGAFFLPSPLISPSPSSSFPLSPPRAPVLQPLRPSVRMGGLSPRSFPISPSTLGPPAGVTSPPVAKTPPTPASSVPTSVQQGRTLHYGLRLPADHPSPVSGPIGTLTGPAPPIHKAPPTNPPAGSPLDGNTTQQGAKEALLRHGGGSSQGLPALGRLTQEARLLSASQPTLPHRSWAAVQPHPPLHRKASGGNLLAAPFLAGQLARGGSAGILSSNLQLVANVPFNQPPGAHLPPAASPPKQTPLSSATPSPSSPTPILTQTPRPKPYPVPPSSPPPCSTPSLSLSSTPRPKPTPSPRSSSPSPSSTPPPSSVSTPVPLPQPYGTKTSLTSSSPPSSLLSSSPPHPQSPRTKTSITPPSASPLSGPSPTLTPIPSPTPTQTTRTRTSTSSQTPTQTLTPVTPTLTPSPFPSPIPVTSIPKSPSPCFQPPRGSTSGPNPPLHPSSSVTPTKVTFSVHPVKQTSPVLTPSCSIKPNQSSTNPSTSPASPGVQSSKLNPPSVQTSQASGAASAQPLSTSTSPKGGKKDPQLARKDSEGLKHQLPANM</sequence>
<evidence type="ECO:0000256" key="6">
    <source>
        <dbReference type="ARBA" id="ARBA00023136"/>
    </source>
</evidence>
<reference evidence="11" key="2">
    <citation type="submission" date="2025-08" db="UniProtKB">
        <authorList>
            <consortium name="Ensembl"/>
        </authorList>
    </citation>
    <scope>IDENTIFICATION</scope>
</reference>
<feature type="compositionally biased region" description="Polar residues" evidence="8">
    <location>
        <begin position="1008"/>
        <end position="1017"/>
    </location>
</feature>
<feature type="transmembrane region" description="Helical" evidence="9">
    <location>
        <begin position="277"/>
        <end position="302"/>
    </location>
</feature>
<evidence type="ECO:0000256" key="2">
    <source>
        <dbReference type="ARBA" id="ARBA00022448"/>
    </source>
</evidence>
<dbReference type="SMART" id="SM00100">
    <property type="entry name" value="cNMP"/>
    <property type="match status" value="1"/>
</dbReference>
<dbReference type="CDD" id="cd00038">
    <property type="entry name" value="CAP_ED"/>
    <property type="match status" value="1"/>
</dbReference>
<feature type="transmembrane region" description="Helical" evidence="9">
    <location>
        <begin position="101"/>
        <end position="121"/>
    </location>
</feature>
<feature type="compositionally biased region" description="Pro residues" evidence="8">
    <location>
        <begin position="784"/>
        <end position="799"/>
    </location>
</feature>
<feature type="transmembrane region" description="Helical" evidence="9">
    <location>
        <begin position="127"/>
        <end position="146"/>
    </location>
</feature>
<evidence type="ECO:0000313" key="12">
    <source>
        <dbReference type="Proteomes" id="UP000265080"/>
    </source>
</evidence>
<proteinExistence type="predicted"/>
<dbReference type="GO" id="GO:0030425">
    <property type="term" value="C:dendrite"/>
    <property type="evidence" value="ECO:0007669"/>
    <property type="project" value="TreeGrafter"/>
</dbReference>
<feature type="compositionally biased region" description="Low complexity" evidence="8">
    <location>
        <begin position="898"/>
        <end position="924"/>
    </location>
</feature>
<evidence type="ECO:0000256" key="8">
    <source>
        <dbReference type="SAM" id="MobiDB-lite"/>
    </source>
</evidence>
<feature type="compositionally biased region" description="Low complexity" evidence="8">
    <location>
        <begin position="800"/>
        <end position="809"/>
    </location>
</feature>
<dbReference type="GO" id="GO:0003254">
    <property type="term" value="P:regulation of membrane depolarization"/>
    <property type="evidence" value="ECO:0007669"/>
    <property type="project" value="TreeGrafter"/>
</dbReference>
<dbReference type="PROSITE" id="PS00888">
    <property type="entry name" value="CNMP_BINDING_1"/>
    <property type="match status" value="1"/>
</dbReference>
<dbReference type="STRING" id="161767.ENSAPEP00000010043"/>
<dbReference type="Ensembl" id="ENSAPET00000010317.1">
    <property type="protein sequence ID" value="ENSAPEP00000010043.1"/>
    <property type="gene ID" value="ENSAPEG00000007188.1"/>
</dbReference>
<feature type="region of interest" description="Disordered" evidence="8">
    <location>
        <begin position="750"/>
        <end position="1064"/>
    </location>
</feature>
<keyword evidence="5" id="KW-0406">Ion transport</keyword>